<evidence type="ECO:0000259" key="5">
    <source>
        <dbReference type="PROSITE" id="PS50127"/>
    </source>
</evidence>
<dbReference type="AlphaFoldDB" id="A0A4P6XWL5"/>
<dbReference type="PANTHER" id="PTHR24067">
    <property type="entry name" value="UBIQUITIN-CONJUGATING ENZYME E2"/>
    <property type="match status" value="1"/>
</dbReference>
<dbReference type="CDD" id="cd23812">
    <property type="entry name" value="UBCc_ScPEX4-like"/>
    <property type="match status" value="1"/>
</dbReference>
<dbReference type="Pfam" id="PF00179">
    <property type="entry name" value="UQ_con"/>
    <property type="match status" value="1"/>
</dbReference>
<dbReference type="GO" id="GO:0005524">
    <property type="term" value="F:ATP binding"/>
    <property type="evidence" value="ECO:0007669"/>
    <property type="project" value="UniProtKB-KW"/>
</dbReference>
<dbReference type="InterPro" id="IPR050113">
    <property type="entry name" value="Ub_conjugating_enzyme"/>
</dbReference>
<evidence type="ECO:0000256" key="3">
    <source>
        <dbReference type="ARBA" id="ARBA00022840"/>
    </source>
</evidence>
<feature type="domain" description="UBC core" evidence="5">
    <location>
        <begin position="1"/>
        <end position="161"/>
    </location>
</feature>
<dbReference type="SUPFAM" id="SSF54495">
    <property type="entry name" value="UBC-like"/>
    <property type="match status" value="1"/>
</dbReference>
<accession>A0A4P6XWL5</accession>
<evidence type="ECO:0000313" key="6">
    <source>
        <dbReference type="EMBL" id="QBM91016.1"/>
    </source>
</evidence>
<feature type="compositionally biased region" description="Basic and acidic residues" evidence="4">
    <location>
        <begin position="210"/>
        <end position="230"/>
    </location>
</feature>
<evidence type="ECO:0000256" key="2">
    <source>
        <dbReference type="ARBA" id="ARBA00022786"/>
    </source>
</evidence>
<gene>
    <name evidence="6" type="primary">MPUL0G00580</name>
    <name evidence="6" type="ORF">METSCH_G00580</name>
</gene>
<proteinExistence type="predicted"/>
<dbReference type="SMART" id="SM00212">
    <property type="entry name" value="UBCc"/>
    <property type="match status" value="1"/>
</dbReference>
<dbReference type="Proteomes" id="UP000292447">
    <property type="component" value="Chromosome VII"/>
</dbReference>
<dbReference type="InterPro" id="IPR016135">
    <property type="entry name" value="UBQ-conjugating_enzyme/RWD"/>
</dbReference>
<reference evidence="7" key="1">
    <citation type="submission" date="2019-03" db="EMBL/GenBank/DDBJ databases">
        <title>Snf2 controls pulcherriminic acid biosynthesis and connects pigmentation and antifungal activity of the yeast Metschnikowia pulcherrima.</title>
        <authorList>
            <person name="Gore-Lloyd D."/>
            <person name="Sumann I."/>
            <person name="Brachmann A.O."/>
            <person name="Schneeberger K."/>
            <person name="Ortiz-Merino R.A."/>
            <person name="Moreno-Beltran M."/>
            <person name="Schlaefli M."/>
            <person name="Kirner P."/>
            <person name="Santos Kron A."/>
            <person name="Wolfe K.H."/>
            <person name="Piel J."/>
            <person name="Ahrens C.H."/>
            <person name="Henk D."/>
            <person name="Freimoser F.M."/>
        </authorList>
    </citation>
    <scope>NUCLEOTIDE SEQUENCE [LARGE SCALE GENOMIC DNA]</scope>
    <source>
        <strain evidence="7">APC 1.2</strain>
    </source>
</reference>
<sequence>MSEKRLFREYKQLQQTPASTQNPQILDLAPLDAEESIHVWKAVICKRSKHDLLFYYNGKWTLDIDAGEHYPKKPPKISFSAATRINHPNINFETGEICLDILKDDAWLPAWNLQHLVGAILTLLDEPEPDSPLNVDLANLFRSDKLAFESAVQHTMWRENTLLNGPKDDSGVKTDEINQASETAPDIEECGVKGDLKRCINDENDAEINLKDSLGDKSTQEPHTDPENKPSHTFIYANGVLTSPAAKTGHELDYIHDLGRHITQEFLKKATEVQIASPRTLEHLFLSSHQLAAVHQHVSNNVARQIEQICLKTGSRAQSPTEDLLARPGDVSSAQLSFMEKIDQQVDEIRRMQERQSLE</sequence>
<keyword evidence="2" id="KW-0833">Ubl conjugation pathway</keyword>
<evidence type="ECO:0000256" key="4">
    <source>
        <dbReference type="SAM" id="MobiDB-lite"/>
    </source>
</evidence>
<dbReference type="InterPro" id="IPR000608">
    <property type="entry name" value="UBC"/>
</dbReference>
<name>A0A4P6XWL5_9ASCO</name>
<keyword evidence="7" id="KW-1185">Reference proteome</keyword>
<keyword evidence="3" id="KW-0067">ATP-binding</keyword>
<dbReference type="EMBL" id="CP034462">
    <property type="protein sequence ID" value="QBM91016.1"/>
    <property type="molecule type" value="Genomic_DNA"/>
</dbReference>
<keyword evidence="1" id="KW-0547">Nucleotide-binding</keyword>
<dbReference type="PROSITE" id="PS50127">
    <property type="entry name" value="UBC_2"/>
    <property type="match status" value="1"/>
</dbReference>
<evidence type="ECO:0000313" key="7">
    <source>
        <dbReference type="Proteomes" id="UP000292447"/>
    </source>
</evidence>
<dbReference type="STRING" id="2163413.A0A4P6XWL5"/>
<protein>
    <submittedName>
        <fullName evidence="6">Peroxin-4</fullName>
    </submittedName>
</protein>
<evidence type="ECO:0000256" key="1">
    <source>
        <dbReference type="ARBA" id="ARBA00022741"/>
    </source>
</evidence>
<feature type="region of interest" description="Disordered" evidence="4">
    <location>
        <begin position="210"/>
        <end position="231"/>
    </location>
</feature>
<organism evidence="6 7">
    <name type="scientific">Metschnikowia aff. pulcherrima</name>
    <dbReference type="NCBI Taxonomy" id="2163413"/>
    <lineage>
        <taxon>Eukaryota</taxon>
        <taxon>Fungi</taxon>
        <taxon>Dikarya</taxon>
        <taxon>Ascomycota</taxon>
        <taxon>Saccharomycotina</taxon>
        <taxon>Pichiomycetes</taxon>
        <taxon>Metschnikowiaceae</taxon>
        <taxon>Metschnikowia</taxon>
    </lineage>
</organism>
<dbReference type="Gene3D" id="3.10.110.10">
    <property type="entry name" value="Ubiquitin Conjugating Enzyme"/>
    <property type="match status" value="1"/>
</dbReference>